<name>A0ABD2E0G8_DAUMA</name>
<dbReference type="Proteomes" id="UP001610411">
    <property type="component" value="Unassembled WGS sequence"/>
</dbReference>
<feature type="compositionally biased region" description="Polar residues" evidence="1">
    <location>
        <begin position="60"/>
        <end position="93"/>
    </location>
</feature>
<accession>A0ABD2E0G8</accession>
<feature type="region of interest" description="Disordered" evidence="1">
    <location>
        <begin position="59"/>
        <end position="93"/>
    </location>
</feature>
<dbReference type="AlphaFoldDB" id="A0ABD2E0G8"/>
<evidence type="ECO:0000313" key="2">
    <source>
        <dbReference type="EMBL" id="KAL2772508.1"/>
    </source>
</evidence>
<dbReference type="EMBL" id="JBFSEQ010000007">
    <property type="protein sequence ID" value="KAL2772508.1"/>
    <property type="molecule type" value="Genomic_DNA"/>
</dbReference>
<feature type="compositionally biased region" description="Low complexity" evidence="1">
    <location>
        <begin position="1"/>
        <end position="14"/>
    </location>
</feature>
<proteinExistence type="predicted"/>
<sequence>GDNGNAAAGPKALPGGAGQASCATTRGAASRPAGSVMASALVATARMRMTACAATCRTASPASSWPTVETRPPGSTQTKNVTGPTAAGTAQMN</sequence>
<evidence type="ECO:0000256" key="1">
    <source>
        <dbReference type="SAM" id="MobiDB-lite"/>
    </source>
</evidence>
<gene>
    <name evidence="2" type="ORF">WCI35_020779</name>
</gene>
<protein>
    <submittedName>
        <fullName evidence="2">Low-density lipoprotein receptor class A domain-containing protein 1 isoform 5</fullName>
    </submittedName>
</protein>
<keyword evidence="2" id="KW-0675">Receptor</keyword>
<evidence type="ECO:0000313" key="3">
    <source>
        <dbReference type="Proteomes" id="UP001610411"/>
    </source>
</evidence>
<comment type="caution">
    <text evidence="2">The sequence shown here is derived from an EMBL/GenBank/DDBJ whole genome shotgun (WGS) entry which is preliminary data.</text>
</comment>
<organism evidence="2 3">
    <name type="scientific">Daubentonia madagascariensis</name>
    <name type="common">Aye-aye</name>
    <name type="synonym">Sciurus madagascariensis</name>
    <dbReference type="NCBI Taxonomy" id="31869"/>
    <lineage>
        <taxon>Eukaryota</taxon>
        <taxon>Metazoa</taxon>
        <taxon>Chordata</taxon>
        <taxon>Craniata</taxon>
        <taxon>Vertebrata</taxon>
        <taxon>Euteleostomi</taxon>
        <taxon>Mammalia</taxon>
        <taxon>Eutheria</taxon>
        <taxon>Euarchontoglires</taxon>
        <taxon>Primates</taxon>
        <taxon>Strepsirrhini</taxon>
        <taxon>Chiromyiformes</taxon>
        <taxon>Daubentoniidae</taxon>
        <taxon>Daubentonia</taxon>
    </lineage>
</organism>
<feature type="non-terminal residue" evidence="2">
    <location>
        <position position="1"/>
    </location>
</feature>
<reference evidence="2 3" key="1">
    <citation type="journal article" date="2024" name="G3 (Bethesda)">
        <title>A hybrid genome assembly of the endangered aye-aye (Daubentonia madagascariensis).</title>
        <authorList>
            <person name="Versoza C.J."/>
            <person name="Pfeifer S.P."/>
        </authorList>
    </citation>
    <scope>NUCLEOTIDE SEQUENCE [LARGE SCALE GENOMIC DNA]</scope>
    <source>
        <strain evidence="2">6821</strain>
    </source>
</reference>
<keyword evidence="3" id="KW-1185">Reference proteome</keyword>
<feature type="region of interest" description="Disordered" evidence="1">
    <location>
        <begin position="1"/>
        <end position="34"/>
    </location>
</feature>
<keyword evidence="2" id="KW-0449">Lipoprotein</keyword>